<dbReference type="InterPro" id="IPR019284">
    <property type="entry name" value="RP532"/>
</dbReference>
<dbReference type="Proteomes" id="UP000470051">
    <property type="component" value="Unassembled WGS sequence"/>
</dbReference>
<evidence type="ECO:0000313" key="2">
    <source>
        <dbReference type="EMBL" id="NDL27869.1"/>
    </source>
</evidence>
<keyword evidence="3" id="KW-1185">Reference proteome</keyword>
<reference evidence="2 3" key="1">
    <citation type="submission" date="2019-12" db="EMBL/GenBank/DDBJ databases">
        <title>Engineering Photorhabdus to improve their lethality against agricultural pests.</title>
        <authorList>
            <person name="Machado R.A.R."/>
        </authorList>
    </citation>
    <scope>NUCLEOTIDE SEQUENCE [LARGE SCALE GENOMIC DNA]</scope>
    <source>
        <strain evidence="2 3">M-HU2</strain>
    </source>
</reference>
<keyword evidence="1" id="KW-0812">Transmembrane</keyword>
<accession>A0ABX0B9K5</accession>
<protein>
    <submittedName>
        <fullName evidence="2">DUF2335 domain-containing protein</fullName>
    </submittedName>
</protein>
<feature type="transmembrane region" description="Helical" evidence="1">
    <location>
        <begin position="74"/>
        <end position="93"/>
    </location>
</feature>
<evidence type="ECO:0000256" key="1">
    <source>
        <dbReference type="SAM" id="Phobius"/>
    </source>
</evidence>
<keyword evidence="1" id="KW-0472">Membrane</keyword>
<comment type="caution">
    <text evidence="2">The sequence shown here is derived from an EMBL/GenBank/DDBJ whole genome shotgun (WGS) entry which is preliminary data.</text>
</comment>
<feature type="transmembrane region" description="Helical" evidence="1">
    <location>
        <begin position="99"/>
        <end position="120"/>
    </location>
</feature>
<evidence type="ECO:0000313" key="3">
    <source>
        <dbReference type="Proteomes" id="UP000470051"/>
    </source>
</evidence>
<gene>
    <name evidence="2" type="ORF">GPY42_22925</name>
</gene>
<proteinExistence type="predicted"/>
<dbReference type="Pfam" id="PF10097">
    <property type="entry name" value="DUF2335"/>
    <property type="match status" value="1"/>
</dbReference>
<name>A0ABX0B9K5_9GAMM</name>
<keyword evidence="1" id="KW-1133">Transmembrane helix</keyword>
<dbReference type="EMBL" id="WSFE01000056">
    <property type="protein sequence ID" value="NDL27869.1"/>
    <property type="molecule type" value="Genomic_DNA"/>
</dbReference>
<sequence length="124" mass="13631">MLLDSPKIMAVVQHKVSHFQGPLPPPSMFREYENILPGTAERLLSLSEKEQAFRHDTKSKAIQGVINKDKRGQWMGFTISVMILVIATIFAALGNTWFAGTLITLDLVGLAAVFVAGRAFKSDS</sequence>
<organism evidence="2 3">
    <name type="scientific">Photorhabdus kayaii</name>
    <dbReference type="NCBI Taxonomy" id="230088"/>
    <lineage>
        <taxon>Bacteria</taxon>
        <taxon>Pseudomonadati</taxon>
        <taxon>Pseudomonadota</taxon>
        <taxon>Gammaproteobacteria</taxon>
        <taxon>Enterobacterales</taxon>
        <taxon>Morganellaceae</taxon>
        <taxon>Photorhabdus</taxon>
    </lineage>
</organism>